<dbReference type="Gene3D" id="6.10.140.920">
    <property type="match status" value="1"/>
</dbReference>
<keyword evidence="4" id="KW-1185">Reference proteome</keyword>
<dbReference type="Proteomes" id="UP000240883">
    <property type="component" value="Unassembled WGS sequence"/>
</dbReference>
<organism evidence="3 4">
    <name type="scientific">Corynespora cassiicola Philippines</name>
    <dbReference type="NCBI Taxonomy" id="1448308"/>
    <lineage>
        <taxon>Eukaryota</taxon>
        <taxon>Fungi</taxon>
        <taxon>Dikarya</taxon>
        <taxon>Ascomycota</taxon>
        <taxon>Pezizomycotina</taxon>
        <taxon>Dothideomycetes</taxon>
        <taxon>Pleosporomycetidae</taxon>
        <taxon>Pleosporales</taxon>
        <taxon>Corynesporascaceae</taxon>
        <taxon>Corynespora</taxon>
    </lineage>
</organism>
<feature type="coiled-coil region" evidence="1">
    <location>
        <begin position="1253"/>
        <end position="1280"/>
    </location>
</feature>
<dbReference type="OrthoDB" id="3438382at2759"/>
<dbReference type="PANTHER" id="PTHR32114">
    <property type="entry name" value="ABC TRANSPORTER ABCH.3"/>
    <property type="match status" value="1"/>
</dbReference>
<sequence length="1573" mass="177740">MSPTSLTHGEDANSGASTPAQIAPMAPSMTPNIATPASRAMTSLRAIRSRKVDLAQAENQHQTDQIDGTGVVESIKADLSNMRKEIANAKLNAQRTEDNDKLKANVSDLLELSNFLKTAVFGSGNAGFDDEASLRQQVLDLQSQLRPLSDQVSKLLPLSDQVSKLLPLSDQVSSLQQLKTDIQAVRVKMENVSNENSGLSSQITSLEERHQKLEALTKDSQNVDQPIKTLSGNLSRLSNDLKNLTEWKAELPEPLIKKDMENLIMNCMSSISPRLHTLEKDAAAFKSSTKKKDGDIEVLSKKVSDLSAFQKTVDEAKIIPRVTNLVTQIEEMKAEDKRISDYVEKVERQDKSSHQINKSRFLRLDDDIKDLRRFNEEYGSSLEYFKENPRTLEKIPGIERSLDIVKTEFTKALANVKANVIIAEKRTNPTGSLDSDRNSSLIMPSESADLEARSSVLDRSAQQELEEHALTLDRLQAQIIEVTSRNRETRCLNDELNGKKLPAVQKQLRDLCQGKIQKLEDDVQDLKTSVSNASLPNLETRLEELNKELGKIKPLEEKIEAFQTRINQAKLPKLETDLQELKAFQTNINETVLPALDGQFKTLRTELGEDTSALETEFLTFKTEMGDEKLPALTSRLGALETDNAKIVDLQNSKISKEELNTRTSDLKKQIETSREESNARASKLEKQLEASSKVSEERTSKLEKQFEASTKVSKERTCKLGEQIETFNKVSEERTSQLEKQMEAAEKKLDASPSALDVLRQDIKTDTENQLGVIRKHLGKVETEELANLRSHIDGVQSQILETVEQNETHRASLIQAEGTQRVALASRLEVVETCNKTHQAFRTELEKKELPDLHSQMEKIQQQLDHAEEQSKNFPMLVLNVEELLSKMDKIEGPDGSLSTLDSRFQDMQQKLHGVEKQSDKVPGLELQMQEIEGNIKPLDTKLQDLEAKLGPIEKISTLESGLKGLEDQLNQVNSTLTSNVSDLQASIEESKTHEGRLLTIETKLVTIDKGMATAKKDTQHQITLEASRSLELDKRMKDEISRLDKRITTVTQLETDVKALKANTRSFKQMGMKLSNLERAQNEMSQLPQNDDLRTLVESIRSQVEDHVEQYAKDYEDIEMKVHGLGNDTSTLRNSIPEWISTQESKVESKFELQMETLRGNYRKEFSKQKEELERKVTTSCDQLQTSITTEQHARHDAIQDLLGRDDVRQHAISSLEERYNNISTAWIHQYMVQWLMQHYPTAPGLHQGMIALQGDIQKAQADVQKVQADVRKVQTETTPWIGFLNSNNTEMHRLPDTLKRVDKLALESQTTTSTIKKHVEKLEKLDIGVSTALDRLNNQSSTLKELKNQTSTLEELKQQMSTLKELENTVSSFNEKISREQQLHLSNHRREVQSQLKGMDTKLKEMSQEQNISQEDIKEAQNNIKGLQNELSAVQDILTTESEDEQFVKKKEWKEEQEAVVGVQRSLAKLDDQFTSLDKRMAKDEAHVSHITRQIDGVNDITHHLLNVSTKDIQLLTCLGPSLLSIVHLQIAVDEINRKLPDRLPISWDSFGGHVLEELRADMNGENNG</sequence>
<evidence type="ECO:0000256" key="1">
    <source>
        <dbReference type="SAM" id="Coils"/>
    </source>
</evidence>
<dbReference type="STRING" id="1448308.A0A2T2N4H8"/>
<proteinExistence type="predicted"/>
<feature type="coiled-coil region" evidence="1">
    <location>
        <begin position="1333"/>
        <end position="1441"/>
    </location>
</feature>
<name>A0A2T2N4H8_CORCC</name>
<evidence type="ECO:0000313" key="4">
    <source>
        <dbReference type="Proteomes" id="UP000240883"/>
    </source>
</evidence>
<feature type="region of interest" description="Disordered" evidence="2">
    <location>
        <begin position="1"/>
        <end position="38"/>
    </location>
</feature>
<accession>A0A2T2N4H8</accession>
<protein>
    <submittedName>
        <fullName evidence="3">Uncharacterized protein</fullName>
    </submittedName>
</protein>
<dbReference type="PANTHER" id="PTHR32114:SF2">
    <property type="entry name" value="ABC TRANSPORTER ABCH.3"/>
    <property type="match status" value="1"/>
</dbReference>
<feature type="coiled-coil region" evidence="1">
    <location>
        <begin position="458"/>
        <end position="485"/>
    </location>
</feature>
<dbReference type="EMBL" id="KZ678150">
    <property type="protein sequence ID" value="PSN60300.1"/>
    <property type="molecule type" value="Genomic_DNA"/>
</dbReference>
<gene>
    <name evidence="3" type="ORF">BS50DRAFT_579455</name>
</gene>
<keyword evidence="1" id="KW-0175">Coiled coil</keyword>
<dbReference type="SUPFAM" id="SSF57997">
    <property type="entry name" value="Tropomyosin"/>
    <property type="match status" value="1"/>
</dbReference>
<evidence type="ECO:0000313" key="3">
    <source>
        <dbReference type="EMBL" id="PSN60300.1"/>
    </source>
</evidence>
<feature type="coiled-coil region" evidence="1">
    <location>
        <begin position="175"/>
        <end position="216"/>
    </location>
</feature>
<evidence type="ECO:0000256" key="2">
    <source>
        <dbReference type="SAM" id="MobiDB-lite"/>
    </source>
</evidence>
<feature type="coiled-coil region" evidence="1">
    <location>
        <begin position="72"/>
        <end position="99"/>
    </location>
</feature>
<feature type="coiled-coil region" evidence="1">
    <location>
        <begin position="931"/>
        <end position="978"/>
    </location>
</feature>
<reference evidence="3 4" key="1">
    <citation type="journal article" date="2018" name="Front. Microbiol.">
        <title>Genome-Wide Analysis of Corynespora cassiicola Leaf Fall Disease Putative Effectors.</title>
        <authorList>
            <person name="Lopez D."/>
            <person name="Ribeiro S."/>
            <person name="Label P."/>
            <person name="Fumanal B."/>
            <person name="Venisse J.S."/>
            <person name="Kohler A."/>
            <person name="de Oliveira R.R."/>
            <person name="Labutti K."/>
            <person name="Lipzen A."/>
            <person name="Lail K."/>
            <person name="Bauer D."/>
            <person name="Ohm R.A."/>
            <person name="Barry K.W."/>
            <person name="Spatafora J."/>
            <person name="Grigoriev I.V."/>
            <person name="Martin F.M."/>
            <person name="Pujade-Renaud V."/>
        </authorList>
    </citation>
    <scope>NUCLEOTIDE SEQUENCE [LARGE SCALE GENOMIC DNA]</scope>
    <source>
        <strain evidence="3 4">Philippines</strain>
    </source>
</reference>
<feature type="region of interest" description="Disordered" evidence="2">
    <location>
        <begin position="661"/>
        <end position="700"/>
    </location>
</feature>